<name>A0A644ZKF7_9ZZZZ</name>
<evidence type="ECO:0000313" key="2">
    <source>
        <dbReference type="EMBL" id="MPM40351.1"/>
    </source>
</evidence>
<dbReference type="AlphaFoldDB" id="A0A644ZKF7"/>
<evidence type="ECO:0000256" key="1">
    <source>
        <dbReference type="SAM" id="MobiDB-lite"/>
    </source>
</evidence>
<dbReference type="EMBL" id="VSSQ01008967">
    <property type="protein sequence ID" value="MPM40351.1"/>
    <property type="molecule type" value="Genomic_DNA"/>
</dbReference>
<accession>A0A644ZKF7</accession>
<reference evidence="2" key="1">
    <citation type="submission" date="2019-08" db="EMBL/GenBank/DDBJ databases">
        <authorList>
            <person name="Kucharzyk K."/>
            <person name="Murdoch R.W."/>
            <person name="Higgins S."/>
            <person name="Loffler F."/>
        </authorList>
    </citation>
    <scope>NUCLEOTIDE SEQUENCE</scope>
</reference>
<feature type="region of interest" description="Disordered" evidence="1">
    <location>
        <begin position="146"/>
        <end position="188"/>
    </location>
</feature>
<proteinExistence type="predicted"/>
<organism evidence="2">
    <name type="scientific">bioreactor metagenome</name>
    <dbReference type="NCBI Taxonomy" id="1076179"/>
    <lineage>
        <taxon>unclassified sequences</taxon>
        <taxon>metagenomes</taxon>
        <taxon>ecological metagenomes</taxon>
    </lineage>
</organism>
<protein>
    <submittedName>
        <fullName evidence="2">Uncharacterized protein</fullName>
    </submittedName>
</protein>
<comment type="caution">
    <text evidence="2">The sequence shown here is derived from an EMBL/GenBank/DDBJ whole genome shotgun (WGS) entry which is preliminary data.</text>
</comment>
<gene>
    <name evidence="2" type="ORF">SDC9_86991</name>
</gene>
<sequence>MRHRLGGDRGGEEALGGEVVHQGRGWLVPLGGQGEGDAQPGAAQLGAPVGVQRQLLHQPAALGPLPAHRVDLSGAQQMGVADEVVGRRQVAADECLDRFAALGPAVRAGVLGAQALPDGVRGEQGADPVEVGERAGHVAQVQVAGEAGRGGGDRLQSRQPGLQGGHRQAVGTSDRMVSSRPIRASMVA</sequence>